<gene>
    <name evidence="12" type="ORF">FB566_3794</name>
</gene>
<dbReference type="OrthoDB" id="5143400at2"/>
<dbReference type="RefSeq" id="WP_142042306.1">
    <property type="nucleotide sequence ID" value="NZ_JBHTGS010000004.1"/>
</dbReference>
<dbReference type="GO" id="GO:0005737">
    <property type="term" value="C:cytoplasm"/>
    <property type="evidence" value="ECO:0007669"/>
    <property type="project" value="UniProtKB-SubCell"/>
</dbReference>
<reference evidence="12 13" key="1">
    <citation type="submission" date="2019-06" db="EMBL/GenBank/DDBJ databases">
        <title>Sequencing the genomes of 1000 actinobacteria strains.</title>
        <authorList>
            <person name="Klenk H.-P."/>
        </authorList>
    </citation>
    <scope>NUCLEOTIDE SEQUENCE [LARGE SCALE GENOMIC DNA]</scope>
    <source>
        <strain evidence="12 13">DSM 45928</strain>
    </source>
</reference>
<dbReference type="Proteomes" id="UP000317043">
    <property type="component" value="Unassembled WGS sequence"/>
</dbReference>
<name>A0A543B046_9ACTN</name>
<evidence type="ECO:0000256" key="9">
    <source>
        <dbReference type="ARBA" id="ARBA00030757"/>
    </source>
</evidence>
<protein>
    <recommendedName>
        <fullName evidence="4">Protein-L-isoaspartate O-methyltransferase</fullName>
        <ecNumber evidence="3">2.1.1.77</ecNumber>
    </recommendedName>
    <alternativeName>
        <fullName evidence="11">L-isoaspartyl protein carboxyl methyltransferase</fullName>
    </alternativeName>
    <alternativeName>
        <fullName evidence="9">Protein L-isoaspartyl methyltransferase</fullName>
    </alternativeName>
    <alternativeName>
        <fullName evidence="10">Protein-beta-aspartate methyltransferase</fullName>
    </alternativeName>
</protein>
<dbReference type="CDD" id="cd02440">
    <property type="entry name" value="AdoMet_MTases"/>
    <property type="match status" value="1"/>
</dbReference>
<dbReference type="SUPFAM" id="SSF53335">
    <property type="entry name" value="S-adenosyl-L-methionine-dependent methyltransferases"/>
    <property type="match status" value="1"/>
</dbReference>
<keyword evidence="7 12" id="KW-0808">Transferase</keyword>
<dbReference type="InterPro" id="IPR029063">
    <property type="entry name" value="SAM-dependent_MTases_sf"/>
</dbReference>
<dbReference type="EMBL" id="VFOW01000001">
    <property type="protein sequence ID" value="TQL78212.1"/>
    <property type="molecule type" value="Genomic_DNA"/>
</dbReference>
<sequence>MSFDVPAREWRPRAEALAAAVVATVPEAAGWRDVFADVPRHHFVPTILDDTGRPLGLSRDTWLDLVYTDDTLLTQTRPISDGRQWPTSSSTRPSLMARMLAALDLRAGESVLEVGTGTGYNAALLCRKIGDTAVSSLDLDPSLVATAGARLAELGHRPHLEAVDGRRGLPDRAPFTRIIATCAVAAVPADWCGQLSDGGILVADVRGDLESSLAILSRDEGRLAGHLTGWPGHFMPARDIADDPLPGGDPVLRLDKSEPRRAVFAVPTADLLDDSGFRYVLQFAVPDLLPPMEDESGRVGVLARDSSWAEVTGGVLFGGPRNLPGLIESAWKRWREAGCPPIDRLGLTIEVSGRNTLWADRPDNLVAVRYLVHPVLLGRRESSGSSRSSVIARSTAVCGTPTYGAAPAPTASPGSGLPGVRMTLFTTD</sequence>
<keyword evidence="13" id="KW-1185">Reference proteome</keyword>
<dbReference type="GO" id="GO:0004719">
    <property type="term" value="F:protein-L-isoaspartate (D-aspartate) O-methyltransferase activity"/>
    <property type="evidence" value="ECO:0007669"/>
    <property type="project" value="UniProtKB-EC"/>
</dbReference>
<evidence type="ECO:0000256" key="10">
    <source>
        <dbReference type="ARBA" id="ARBA00031323"/>
    </source>
</evidence>
<evidence type="ECO:0000256" key="11">
    <source>
        <dbReference type="ARBA" id="ARBA00031350"/>
    </source>
</evidence>
<keyword evidence="5" id="KW-0963">Cytoplasm</keyword>
<evidence type="ECO:0000256" key="4">
    <source>
        <dbReference type="ARBA" id="ARBA00013346"/>
    </source>
</evidence>
<dbReference type="PANTHER" id="PTHR11579:SF0">
    <property type="entry name" value="PROTEIN-L-ISOASPARTATE(D-ASPARTATE) O-METHYLTRANSFERASE"/>
    <property type="match status" value="1"/>
</dbReference>
<dbReference type="EC" id="2.1.1.77" evidence="3"/>
<evidence type="ECO:0000256" key="6">
    <source>
        <dbReference type="ARBA" id="ARBA00022603"/>
    </source>
</evidence>
<evidence type="ECO:0000256" key="1">
    <source>
        <dbReference type="ARBA" id="ARBA00004496"/>
    </source>
</evidence>
<accession>A0A543B046</accession>
<proteinExistence type="inferred from homology"/>
<evidence type="ECO:0000256" key="2">
    <source>
        <dbReference type="ARBA" id="ARBA00005369"/>
    </source>
</evidence>
<comment type="caution">
    <text evidence="12">The sequence shown here is derived from an EMBL/GenBank/DDBJ whole genome shotgun (WGS) entry which is preliminary data.</text>
</comment>
<organism evidence="12 13">
    <name type="scientific">Stackebrandtia endophytica</name>
    <dbReference type="NCBI Taxonomy" id="1496996"/>
    <lineage>
        <taxon>Bacteria</taxon>
        <taxon>Bacillati</taxon>
        <taxon>Actinomycetota</taxon>
        <taxon>Actinomycetes</taxon>
        <taxon>Glycomycetales</taxon>
        <taxon>Glycomycetaceae</taxon>
        <taxon>Stackebrandtia</taxon>
    </lineage>
</organism>
<dbReference type="InterPro" id="IPR000682">
    <property type="entry name" value="PCMT"/>
</dbReference>
<comment type="similarity">
    <text evidence="2">Belongs to the methyltransferase superfamily. L-isoaspartyl/D-aspartyl protein methyltransferase family.</text>
</comment>
<evidence type="ECO:0000256" key="8">
    <source>
        <dbReference type="ARBA" id="ARBA00022691"/>
    </source>
</evidence>
<keyword evidence="8" id="KW-0949">S-adenosyl-L-methionine</keyword>
<evidence type="ECO:0000256" key="7">
    <source>
        <dbReference type="ARBA" id="ARBA00022679"/>
    </source>
</evidence>
<dbReference type="Gene3D" id="3.40.50.150">
    <property type="entry name" value="Vaccinia Virus protein VP39"/>
    <property type="match status" value="1"/>
</dbReference>
<dbReference type="InParanoid" id="A0A543B046"/>
<evidence type="ECO:0000256" key="5">
    <source>
        <dbReference type="ARBA" id="ARBA00022490"/>
    </source>
</evidence>
<comment type="subcellular location">
    <subcellularLocation>
        <location evidence="1">Cytoplasm</location>
    </subcellularLocation>
</comment>
<dbReference type="PANTHER" id="PTHR11579">
    <property type="entry name" value="PROTEIN-L-ISOASPARTATE O-METHYLTRANSFERASE"/>
    <property type="match status" value="1"/>
</dbReference>
<evidence type="ECO:0000313" key="12">
    <source>
        <dbReference type="EMBL" id="TQL78212.1"/>
    </source>
</evidence>
<keyword evidence="6 12" id="KW-0489">Methyltransferase</keyword>
<dbReference type="Pfam" id="PF01135">
    <property type="entry name" value="PCMT"/>
    <property type="match status" value="1"/>
</dbReference>
<evidence type="ECO:0000256" key="3">
    <source>
        <dbReference type="ARBA" id="ARBA00011890"/>
    </source>
</evidence>
<dbReference type="GO" id="GO:0032259">
    <property type="term" value="P:methylation"/>
    <property type="evidence" value="ECO:0007669"/>
    <property type="project" value="UniProtKB-KW"/>
</dbReference>
<evidence type="ECO:0000313" key="13">
    <source>
        <dbReference type="Proteomes" id="UP000317043"/>
    </source>
</evidence>
<dbReference type="AlphaFoldDB" id="A0A543B046"/>